<keyword evidence="4" id="KW-1185">Reference proteome</keyword>
<dbReference type="AlphaFoldDB" id="A0A417YXD2"/>
<dbReference type="EMBL" id="QWEG01000003">
    <property type="protein sequence ID" value="RHW42065.1"/>
    <property type="molecule type" value="Genomic_DNA"/>
</dbReference>
<gene>
    <name evidence="3" type="ORF">D1B31_05335</name>
</gene>
<dbReference type="CDD" id="cd07385">
    <property type="entry name" value="MPP_YkuE_C"/>
    <property type="match status" value="1"/>
</dbReference>
<dbReference type="GO" id="GO:0016787">
    <property type="term" value="F:hydrolase activity"/>
    <property type="evidence" value="ECO:0007669"/>
    <property type="project" value="InterPro"/>
</dbReference>
<evidence type="ECO:0000313" key="4">
    <source>
        <dbReference type="Proteomes" id="UP000284416"/>
    </source>
</evidence>
<dbReference type="Proteomes" id="UP000284416">
    <property type="component" value="Unassembled WGS sequence"/>
</dbReference>
<accession>A0A417YXD2</accession>
<feature type="transmembrane region" description="Helical" evidence="1">
    <location>
        <begin position="43"/>
        <end position="66"/>
    </location>
</feature>
<keyword evidence="1" id="KW-0472">Membrane</keyword>
<keyword evidence="1" id="KW-1133">Transmembrane helix</keyword>
<evidence type="ECO:0000259" key="2">
    <source>
        <dbReference type="Pfam" id="PF00149"/>
    </source>
</evidence>
<dbReference type="InterPro" id="IPR051158">
    <property type="entry name" value="Metallophosphoesterase_sf"/>
</dbReference>
<feature type="transmembrane region" description="Helical" evidence="1">
    <location>
        <begin position="101"/>
        <end position="122"/>
    </location>
</feature>
<dbReference type="SUPFAM" id="SSF56300">
    <property type="entry name" value="Metallo-dependent phosphatases"/>
    <property type="match status" value="1"/>
</dbReference>
<feature type="transmembrane region" description="Helical" evidence="1">
    <location>
        <begin position="72"/>
        <end position="94"/>
    </location>
</feature>
<reference evidence="3 4" key="1">
    <citation type="journal article" date="2017" name="Int. J. Syst. Evol. Microbiol.">
        <title>Bacillus notoginsengisoli sp. nov., a novel bacterium isolated from the rhizosphere of Panax notoginseng.</title>
        <authorList>
            <person name="Zhang M.Y."/>
            <person name="Cheng J."/>
            <person name="Cai Y."/>
            <person name="Zhang T.Y."/>
            <person name="Wu Y.Y."/>
            <person name="Manikprabhu D."/>
            <person name="Li W.J."/>
            <person name="Zhang Y.X."/>
        </authorList>
    </citation>
    <scope>NUCLEOTIDE SEQUENCE [LARGE SCALE GENOMIC DNA]</scope>
    <source>
        <strain evidence="3 4">JCM 30743</strain>
    </source>
</reference>
<proteinExistence type="predicted"/>
<dbReference type="RefSeq" id="WP_118919720.1">
    <property type="nucleotide sequence ID" value="NZ_QWEG01000003.1"/>
</dbReference>
<protein>
    <submittedName>
        <fullName evidence="3">Metallophosphoesterase</fullName>
    </submittedName>
</protein>
<dbReference type="Pfam" id="PF00149">
    <property type="entry name" value="Metallophos"/>
    <property type="match status" value="1"/>
</dbReference>
<organism evidence="3 4">
    <name type="scientific">Neobacillus notoginsengisoli</name>
    <dbReference type="NCBI Taxonomy" id="1578198"/>
    <lineage>
        <taxon>Bacteria</taxon>
        <taxon>Bacillati</taxon>
        <taxon>Bacillota</taxon>
        <taxon>Bacilli</taxon>
        <taxon>Bacillales</taxon>
        <taxon>Bacillaceae</taxon>
        <taxon>Neobacillus</taxon>
    </lineage>
</organism>
<dbReference type="OrthoDB" id="9780884at2"/>
<dbReference type="PANTHER" id="PTHR31302:SF0">
    <property type="entry name" value="TRANSMEMBRANE PROTEIN WITH METALLOPHOSPHOESTERASE DOMAIN"/>
    <property type="match status" value="1"/>
</dbReference>
<name>A0A417YXD2_9BACI</name>
<feature type="domain" description="Calcineurin-like phosphoesterase" evidence="2">
    <location>
        <begin position="142"/>
        <end position="305"/>
    </location>
</feature>
<dbReference type="InterPro" id="IPR004843">
    <property type="entry name" value="Calcineurin-like_PHP"/>
</dbReference>
<dbReference type="Gene3D" id="3.60.21.10">
    <property type="match status" value="1"/>
</dbReference>
<feature type="transmembrane region" description="Helical" evidence="1">
    <location>
        <begin position="6"/>
        <end position="31"/>
    </location>
</feature>
<sequence length="362" mass="40390">MSWTVVAAISAALLIYSLICFYIGYNGWAWLRLNRPLAKYKYLYVALIIFLSLSLFAGRFIPIPFLSLIGGYWMVIVGYSLILLPVINLVVFLFKRKGIYWIGVGVIAFYVIIFTFGTYNAWSPVVRSYDVQIDKPAERGQLKILMASDFHLGSIVGKKHLDRFIAIANKEKPDIILIPGDLIDDYIKPFLKENMGESLNKLHAPMGVFAVLGNHDYYGGDKEQIVQEMEKAGITVLQDEVILVDGELTLVGRKDPTDRSRAALPSFMAAADLSKPVIMLDHQPIAFDEAGENGVDLLVSGHTHRGQVAPAQYITKRIYENDWGYLQKGSLHSVVSSGFGTWGPALRIGTRAEALIINVKFK</sequence>
<dbReference type="PANTHER" id="PTHR31302">
    <property type="entry name" value="TRANSMEMBRANE PROTEIN WITH METALLOPHOSPHOESTERASE DOMAIN-RELATED"/>
    <property type="match status" value="1"/>
</dbReference>
<comment type="caution">
    <text evidence="3">The sequence shown here is derived from an EMBL/GenBank/DDBJ whole genome shotgun (WGS) entry which is preliminary data.</text>
</comment>
<keyword evidence="1" id="KW-0812">Transmembrane</keyword>
<dbReference type="InterPro" id="IPR029052">
    <property type="entry name" value="Metallo-depent_PP-like"/>
</dbReference>
<evidence type="ECO:0000313" key="3">
    <source>
        <dbReference type="EMBL" id="RHW42065.1"/>
    </source>
</evidence>
<evidence type="ECO:0000256" key="1">
    <source>
        <dbReference type="SAM" id="Phobius"/>
    </source>
</evidence>